<keyword evidence="5" id="KW-0963">Cytoplasm</keyword>
<dbReference type="FunFam" id="1.10.8.10:FF:000002">
    <property type="entry name" value="UV excision repair protein RAD23 homolog"/>
    <property type="match status" value="1"/>
</dbReference>
<evidence type="ECO:0000256" key="6">
    <source>
        <dbReference type="SAM" id="MobiDB-lite"/>
    </source>
</evidence>
<evidence type="ECO:0000313" key="9">
    <source>
        <dbReference type="EMBL" id="KAG5417303.1"/>
    </source>
</evidence>
<evidence type="ECO:0000256" key="1">
    <source>
        <dbReference type="ARBA" id="ARBA00022737"/>
    </source>
</evidence>
<evidence type="ECO:0000256" key="3">
    <source>
        <dbReference type="ARBA" id="ARBA00023204"/>
    </source>
</evidence>
<dbReference type="InterPro" id="IPR009060">
    <property type="entry name" value="UBA-like_sf"/>
</dbReference>
<dbReference type="GO" id="GO:0005829">
    <property type="term" value="C:cytosol"/>
    <property type="evidence" value="ECO:0007669"/>
    <property type="project" value="TreeGrafter"/>
</dbReference>
<dbReference type="RefSeq" id="XP_067546419.1">
    <property type="nucleotide sequence ID" value="XM_067694060.1"/>
</dbReference>
<accession>A0A8H7ZE41</accession>
<dbReference type="InterPro" id="IPR015360">
    <property type="entry name" value="XPC-bd"/>
</dbReference>
<dbReference type="CDD" id="cd01805">
    <property type="entry name" value="Ubl_Rad23"/>
    <property type="match status" value="1"/>
</dbReference>
<evidence type="ECO:0000256" key="4">
    <source>
        <dbReference type="ARBA" id="ARBA00023242"/>
    </source>
</evidence>
<keyword evidence="10" id="KW-1185">Reference proteome</keyword>
<feature type="compositionally biased region" description="Low complexity" evidence="6">
    <location>
        <begin position="197"/>
        <end position="213"/>
    </location>
</feature>
<dbReference type="PROSITE" id="PS50030">
    <property type="entry name" value="UBA"/>
    <property type="match status" value="2"/>
</dbReference>
<keyword evidence="4 5" id="KW-0539">Nucleus</keyword>
<evidence type="ECO:0000256" key="5">
    <source>
        <dbReference type="RuleBase" id="RU367049"/>
    </source>
</evidence>
<dbReference type="PANTHER" id="PTHR10621:SF0">
    <property type="entry name" value="UV EXCISION REPAIR PROTEIN RAD23"/>
    <property type="match status" value="1"/>
</dbReference>
<comment type="subcellular location">
    <subcellularLocation>
        <location evidence="5">Nucleus</location>
    </subcellularLocation>
    <subcellularLocation>
        <location evidence="5">Cytoplasm</location>
    </subcellularLocation>
</comment>
<gene>
    <name evidence="9" type="ORF">I9W82_004936</name>
</gene>
<keyword evidence="2 5" id="KW-0227">DNA damage</keyword>
<feature type="region of interest" description="Disordered" evidence="6">
    <location>
        <begin position="197"/>
        <end position="235"/>
    </location>
</feature>
<organism evidence="9 10">
    <name type="scientific">Candida metapsilosis</name>
    <dbReference type="NCBI Taxonomy" id="273372"/>
    <lineage>
        <taxon>Eukaryota</taxon>
        <taxon>Fungi</taxon>
        <taxon>Dikarya</taxon>
        <taxon>Ascomycota</taxon>
        <taxon>Saccharomycotina</taxon>
        <taxon>Pichiomycetes</taxon>
        <taxon>Debaryomycetaceae</taxon>
        <taxon>Candida/Lodderomyces clade</taxon>
        <taxon>Candida</taxon>
    </lineage>
</organism>
<feature type="compositionally biased region" description="Low complexity" evidence="6">
    <location>
        <begin position="120"/>
        <end position="146"/>
    </location>
</feature>
<comment type="function">
    <text evidence="5">Multiubiquitin chain receptor involved in modulation of proteasomal degradation. Involved in nucleotide excision repair.</text>
</comment>
<name>A0A8H7ZE41_9ASCO</name>
<dbReference type="InterPro" id="IPR006636">
    <property type="entry name" value="STI1_HS-bd"/>
</dbReference>
<dbReference type="SUPFAM" id="SSF46934">
    <property type="entry name" value="UBA-like"/>
    <property type="match status" value="2"/>
</dbReference>
<feature type="compositionally biased region" description="Acidic residues" evidence="6">
    <location>
        <begin position="225"/>
        <end position="235"/>
    </location>
</feature>
<dbReference type="GO" id="GO:0070628">
    <property type="term" value="F:proteasome binding"/>
    <property type="evidence" value="ECO:0007669"/>
    <property type="project" value="TreeGrafter"/>
</dbReference>
<comment type="similarity">
    <text evidence="5">Belongs to the RAD23 family.</text>
</comment>
<feature type="compositionally biased region" description="Low complexity" evidence="6">
    <location>
        <begin position="82"/>
        <end position="97"/>
    </location>
</feature>
<dbReference type="PANTHER" id="PTHR10621">
    <property type="entry name" value="UV EXCISION REPAIR PROTEIN RAD23"/>
    <property type="match status" value="1"/>
</dbReference>
<proteinExistence type="inferred from homology"/>
<dbReference type="InterPro" id="IPR000626">
    <property type="entry name" value="Ubiquitin-like_dom"/>
</dbReference>
<dbReference type="AlphaFoldDB" id="A0A8H7ZE41"/>
<protein>
    <recommendedName>
        <fullName evidence="5">UV excision repair protein RAD23</fullName>
    </recommendedName>
</protein>
<dbReference type="Pfam" id="PF00627">
    <property type="entry name" value="UBA"/>
    <property type="match status" value="2"/>
</dbReference>
<dbReference type="InterPro" id="IPR015940">
    <property type="entry name" value="UBA"/>
</dbReference>
<dbReference type="Gene3D" id="3.10.20.90">
    <property type="entry name" value="Phosphatidylinositol 3-kinase Catalytic Subunit, Chain A, domain 1"/>
    <property type="match status" value="1"/>
</dbReference>
<keyword evidence="1" id="KW-0677">Repeat</keyword>
<dbReference type="Pfam" id="PF09280">
    <property type="entry name" value="XPC-binding"/>
    <property type="match status" value="1"/>
</dbReference>
<feature type="domain" description="UBA" evidence="7">
    <location>
        <begin position="149"/>
        <end position="189"/>
    </location>
</feature>
<evidence type="ECO:0000313" key="10">
    <source>
        <dbReference type="Proteomes" id="UP000669133"/>
    </source>
</evidence>
<dbReference type="Gene3D" id="1.10.10.540">
    <property type="entry name" value="XPC-binding domain"/>
    <property type="match status" value="1"/>
</dbReference>
<evidence type="ECO:0000256" key="2">
    <source>
        <dbReference type="ARBA" id="ARBA00022763"/>
    </source>
</evidence>
<dbReference type="OrthoDB" id="419317at2759"/>
<dbReference type="FunFam" id="1.10.8.10:FF:000003">
    <property type="entry name" value="UV excision repair protein RAD23 homolog"/>
    <property type="match status" value="1"/>
</dbReference>
<dbReference type="SMART" id="SM00165">
    <property type="entry name" value="UBA"/>
    <property type="match status" value="2"/>
</dbReference>
<dbReference type="GO" id="GO:0006289">
    <property type="term" value="P:nucleotide-excision repair"/>
    <property type="evidence" value="ECO:0007669"/>
    <property type="project" value="UniProtKB-UniRule"/>
</dbReference>
<dbReference type="GO" id="GO:0003684">
    <property type="term" value="F:damaged DNA binding"/>
    <property type="evidence" value="ECO:0007669"/>
    <property type="project" value="UniProtKB-UniRule"/>
</dbReference>
<dbReference type="PROSITE" id="PS50053">
    <property type="entry name" value="UBIQUITIN_2"/>
    <property type="match status" value="1"/>
</dbReference>
<dbReference type="SMART" id="SM00213">
    <property type="entry name" value="UBQ"/>
    <property type="match status" value="1"/>
</dbReference>
<dbReference type="InterPro" id="IPR004806">
    <property type="entry name" value="Rad23"/>
</dbReference>
<dbReference type="SMART" id="SM00727">
    <property type="entry name" value="STI1"/>
    <property type="match status" value="1"/>
</dbReference>
<dbReference type="InterPro" id="IPR036353">
    <property type="entry name" value="XPC-bd_sf"/>
</dbReference>
<feature type="region of interest" description="Disordered" evidence="6">
    <location>
        <begin position="75"/>
        <end position="150"/>
    </location>
</feature>
<dbReference type="GO" id="GO:0031593">
    <property type="term" value="F:polyubiquitin modification-dependent protein binding"/>
    <property type="evidence" value="ECO:0007669"/>
    <property type="project" value="UniProtKB-UniRule"/>
</dbReference>
<dbReference type="GO" id="GO:0005654">
    <property type="term" value="C:nucleoplasm"/>
    <property type="evidence" value="ECO:0007669"/>
    <property type="project" value="TreeGrafter"/>
</dbReference>
<dbReference type="Gene3D" id="1.10.8.10">
    <property type="entry name" value="DNA helicase RuvA subunit, C-terminal domain"/>
    <property type="match status" value="2"/>
</dbReference>
<dbReference type="GO" id="GO:0043161">
    <property type="term" value="P:proteasome-mediated ubiquitin-dependent protein catabolic process"/>
    <property type="evidence" value="ECO:0007669"/>
    <property type="project" value="UniProtKB-UniRule"/>
</dbReference>
<dbReference type="Proteomes" id="UP000669133">
    <property type="component" value="Unassembled WGS sequence"/>
</dbReference>
<evidence type="ECO:0000259" key="8">
    <source>
        <dbReference type="PROSITE" id="PS50053"/>
    </source>
</evidence>
<evidence type="ECO:0000259" key="7">
    <source>
        <dbReference type="PROSITE" id="PS50030"/>
    </source>
</evidence>
<feature type="domain" description="Ubiquitin-like" evidence="8">
    <location>
        <begin position="1"/>
        <end position="76"/>
    </location>
</feature>
<dbReference type="EMBL" id="JAEOAQ010000007">
    <property type="protein sequence ID" value="KAG5417303.1"/>
    <property type="molecule type" value="Genomic_DNA"/>
</dbReference>
<sequence>MQVIFKDFKKQTIPIDVELSDTVASAKDKLAKEKDCTASQIKLVYSGKVLQDEKTLEECKLKEGASIIFMISKAKETPTPAPESSTPAAEATTSASTGDSTKVEPAGSTPTAPASVGGSEAATNPTGGGAAAAASGSTETSESTFALGSERETTIQNIMEMGYERPQVEAALRAAFNNPHRAVEYLISGIPESLQRPVAPAPTSGSGAAAPLAESTTAEVSRADDDGEGDADESQGGENLFEQAAAAAAQEHGGAAGAGAGTTGVGAGSGAGAGAGLGGGDDQQMQLLRAALQSNPELIQPLLEQLAASNPQIANLIQQDPETFIRTFLGAGGEDLGFEIEGEEAAIGEGGEGADPEGTVRIQLSEQDQNAINRLCELGFERDLVIQVYLACDKNEEVAADILFRDM</sequence>
<dbReference type="PRINTS" id="PR01839">
    <property type="entry name" value="RAD23PROTEIN"/>
</dbReference>
<keyword evidence="3 5" id="KW-0234">DNA repair</keyword>
<dbReference type="InterPro" id="IPR029071">
    <property type="entry name" value="Ubiquitin-like_domsf"/>
</dbReference>
<comment type="caution">
    <text evidence="9">The sequence shown here is derived from an EMBL/GenBank/DDBJ whole genome shotgun (WGS) entry which is preliminary data.</text>
</comment>
<feature type="domain" description="UBA" evidence="7">
    <location>
        <begin position="366"/>
        <end position="406"/>
    </location>
</feature>
<dbReference type="Pfam" id="PF00240">
    <property type="entry name" value="ubiquitin"/>
    <property type="match status" value="1"/>
</dbReference>
<dbReference type="NCBIfam" id="TIGR00601">
    <property type="entry name" value="rad23"/>
    <property type="match status" value="1"/>
</dbReference>
<dbReference type="SUPFAM" id="SSF101238">
    <property type="entry name" value="XPC-binding domain"/>
    <property type="match status" value="1"/>
</dbReference>
<dbReference type="SUPFAM" id="SSF54236">
    <property type="entry name" value="Ubiquitin-like"/>
    <property type="match status" value="1"/>
</dbReference>
<dbReference type="GO" id="GO:0043130">
    <property type="term" value="F:ubiquitin binding"/>
    <property type="evidence" value="ECO:0007669"/>
    <property type="project" value="UniProtKB-UniRule"/>
</dbReference>
<dbReference type="GeneID" id="93653565"/>
<reference evidence="9 10" key="1">
    <citation type="submission" date="2020-12" db="EMBL/GenBank/DDBJ databases">
        <title>Effect of drift, selection, and recombination on the evolution of hybrid genomes in Candida yeast pathogens.</title>
        <authorList>
            <person name="Mixao V."/>
            <person name="Ksiezopolska E."/>
            <person name="Saus E."/>
            <person name="Boekhout T."/>
            <person name="Gacser A."/>
            <person name="Gabaldon T."/>
        </authorList>
    </citation>
    <scope>NUCLEOTIDE SEQUENCE [LARGE SCALE GENOMIC DNA]</scope>
    <source>
        <strain evidence="9 10">BP57</strain>
    </source>
</reference>